<dbReference type="Gene3D" id="3.20.20.100">
    <property type="entry name" value="NADP-dependent oxidoreductase domain"/>
    <property type="match status" value="1"/>
</dbReference>
<dbReference type="InterPro" id="IPR036812">
    <property type="entry name" value="NAD(P)_OxRdtase_dom_sf"/>
</dbReference>
<dbReference type="RefSeq" id="WP_273743084.1">
    <property type="nucleotide sequence ID" value="NZ_CP117466.1"/>
</dbReference>
<evidence type="ECO:0000313" key="4">
    <source>
        <dbReference type="Proteomes" id="UP001216899"/>
    </source>
</evidence>
<protein>
    <submittedName>
        <fullName evidence="3">Aldo/keto reductase</fullName>
    </submittedName>
</protein>
<evidence type="ECO:0000256" key="1">
    <source>
        <dbReference type="ARBA" id="ARBA00023002"/>
    </source>
</evidence>
<keyword evidence="1" id="KW-0560">Oxidoreductase</keyword>
<keyword evidence="4" id="KW-1185">Reference proteome</keyword>
<dbReference type="Pfam" id="PF00248">
    <property type="entry name" value="Aldo_ket_red"/>
    <property type="match status" value="1"/>
</dbReference>
<sequence length="328" mass="34989">MIARRQLGQGGPRVGAVALGTMNFQGTYGAADAAESQRVIDACIDLGIDHIDTSDVYGAGGAEEMLAPVLARHRGRVTIASKAGITRNPDHPFDNSPAYLRAALERSLHRMAVERIDLYYLHRREAARPVEEAMEALLRLRDEGKIGAIGLSEVAPSTLERACAIGPVAAVQSEYSLWSRQVELGMVDACARHGAALVAFSPVGRGVFADVPADPAGFAPGDLRAGMPRFQADTWARNLPRLRAFADWARDQGESPAAVAIAWVLSRAPHVIALPGSRSLEHWRQIARGAGLSLSADQLARIDAILPAGWAHGARYGTAMAQGPEGWA</sequence>
<accession>A0ABY7UQT2</accession>
<evidence type="ECO:0000259" key="2">
    <source>
        <dbReference type="Pfam" id="PF00248"/>
    </source>
</evidence>
<feature type="domain" description="NADP-dependent oxidoreductase" evidence="2">
    <location>
        <begin position="17"/>
        <end position="306"/>
    </location>
</feature>
<reference evidence="3 4" key="1">
    <citation type="submission" date="2023-02" db="EMBL/GenBank/DDBJ databases">
        <title>Whole genome sequenc of Paracoccus marcusii MBLB0836.</title>
        <authorList>
            <person name="Seo M.-J."/>
            <person name="Cho E.-S."/>
            <person name="Hwang C.Y."/>
        </authorList>
    </citation>
    <scope>NUCLEOTIDE SEQUENCE [LARGE SCALE GENOMIC DNA]</scope>
    <source>
        <strain evidence="3 4">MBLB0836</strain>
    </source>
</reference>
<dbReference type="InterPro" id="IPR023210">
    <property type="entry name" value="NADP_OxRdtase_dom"/>
</dbReference>
<organism evidence="3 4">
    <name type="scientific">Paracoccus marcusii</name>
    <dbReference type="NCBI Taxonomy" id="59779"/>
    <lineage>
        <taxon>Bacteria</taxon>
        <taxon>Pseudomonadati</taxon>
        <taxon>Pseudomonadota</taxon>
        <taxon>Alphaproteobacteria</taxon>
        <taxon>Rhodobacterales</taxon>
        <taxon>Paracoccaceae</taxon>
        <taxon>Paracoccus</taxon>
    </lineage>
</organism>
<proteinExistence type="predicted"/>
<dbReference type="SUPFAM" id="SSF51430">
    <property type="entry name" value="NAD(P)-linked oxidoreductase"/>
    <property type="match status" value="1"/>
</dbReference>
<dbReference type="EMBL" id="CP117466">
    <property type="protein sequence ID" value="WDA11963.1"/>
    <property type="molecule type" value="Genomic_DNA"/>
</dbReference>
<name>A0ABY7UQT2_9RHOB</name>
<evidence type="ECO:0000313" key="3">
    <source>
        <dbReference type="EMBL" id="WDA11963.1"/>
    </source>
</evidence>
<dbReference type="PANTHER" id="PTHR43625:SF40">
    <property type="entry name" value="ALDO-KETO REDUCTASE YAKC [NADP(+)]"/>
    <property type="match status" value="1"/>
</dbReference>
<dbReference type="InterPro" id="IPR050791">
    <property type="entry name" value="Aldo-Keto_reductase"/>
</dbReference>
<dbReference type="PANTHER" id="PTHR43625">
    <property type="entry name" value="AFLATOXIN B1 ALDEHYDE REDUCTASE"/>
    <property type="match status" value="1"/>
</dbReference>
<dbReference type="Proteomes" id="UP001216899">
    <property type="component" value="Chromosome"/>
</dbReference>
<gene>
    <name evidence="3" type="ORF">PRL19_11745</name>
</gene>